<dbReference type="RefSeq" id="WP_271169578.1">
    <property type="nucleotide sequence ID" value="NZ_BSFI01000021.1"/>
</dbReference>
<name>A0A9W6J4Y9_9HYPH</name>
<reference evidence="2" key="1">
    <citation type="journal article" date="2014" name="Int. J. Syst. Evol. Microbiol.">
        <title>Complete genome sequence of Corynebacterium casei LMG S-19264T (=DSM 44701T), isolated from a smear-ripened cheese.</title>
        <authorList>
            <consortium name="US DOE Joint Genome Institute (JGI-PGF)"/>
            <person name="Walter F."/>
            <person name="Albersmeier A."/>
            <person name="Kalinowski J."/>
            <person name="Ruckert C."/>
        </authorList>
    </citation>
    <scope>NUCLEOTIDE SEQUENCE</scope>
    <source>
        <strain evidence="2">VKM B-2347</strain>
    </source>
</reference>
<dbReference type="PANTHER" id="PTHR37314">
    <property type="entry name" value="SLR0142 PROTEIN"/>
    <property type="match status" value="1"/>
</dbReference>
<gene>
    <name evidence="2" type="ORF">GCM10008179_29910</name>
</gene>
<accession>A0A9W6J4Y9</accession>
<dbReference type="InterPro" id="IPR010699">
    <property type="entry name" value="DUF1275"/>
</dbReference>
<dbReference type="EMBL" id="BSFI01000021">
    <property type="protein sequence ID" value="GLK69353.1"/>
    <property type="molecule type" value="Genomic_DNA"/>
</dbReference>
<keyword evidence="1" id="KW-0472">Membrane</keyword>
<evidence type="ECO:0000313" key="2">
    <source>
        <dbReference type="EMBL" id="GLK69353.1"/>
    </source>
</evidence>
<feature type="transmembrane region" description="Helical" evidence="1">
    <location>
        <begin position="100"/>
        <end position="118"/>
    </location>
</feature>
<feature type="transmembrane region" description="Helical" evidence="1">
    <location>
        <begin position="73"/>
        <end position="94"/>
    </location>
</feature>
<feature type="transmembrane region" description="Helical" evidence="1">
    <location>
        <begin position="166"/>
        <end position="187"/>
    </location>
</feature>
<feature type="transmembrane region" description="Helical" evidence="1">
    <location>
        <begin position="7"/>
        <end position="27"/>
    </location>
</feature>
<dbReference type="PANTHER" id="PTHR37314:SF5">
    <property type="entry name" value="SLR0142 PROTEIN"/>
    <property type="match status" value="1"/>
</dbReference>
<evidence type="ECO:0000256" key="1">
    <source>
        <dbReference type="SAM" id="Phobius"/>
    </source>
</evidence>
<proteinExistence type="predicted"/>
<reference evidence="2" key="2">
    <citation type="submission" date="2023-01" db="EMBL/GenBank/DDBJ databases">
        <authorList>
            <person name="Sun Q."/>
            <person name="Evtushenko L."/>
        </authorList>
    </citation>
    <scope>NUCLEOTIDE SEQUENCE</scope>
    <source>
        <strain evidence="2">VKM B-2347</strain>
    </source>
</reference>
<organism evidence="2 3">
    <name type="scientific">Hansschlegelia plantiphila</name>
    <dbReference type="NCBI Taxonomy" id="374655"/>
    <lineage>
        <taxon>Bacteria</taxon>
        <taxon>Pseudomonadati</taxon>
        <taxon>Pseudomonadota</taxon>
        <taxon>Alphaproteobacteria</taxon>
        <taxon>Hyphomicrobiales</taxon>
        <taxon>Methylopilaceae</taxon>
        <taxon>Hansschlegelia</taxon>
    </lineage>
</organism>
<comment type="caution">
    <text evidence="2">The sequence shown here is derived from an EMBL/GenBank/DDBJ whole genome shotgun (WGS) entry which is preliminary data.</text>
</comment>
<keyword evidence="1" id="KW-0812">Transmembrane</keyword>
<protein>
    <submittedName>
        <fullName evidence="2">Membrane protein</fullName>
    </submittedName>
</protein>
<dbReference type="Pfam" id="PF06912">
    <property type="entry name" value="DUF1275"/>
    <property type="match status" value="1"/>
</dbReference>
<sequence>MKAIQSLLSFNAGYVDTAGFLALHGLFTTHVTGNFVTFGAALALGTTGVLAKLLALPLFCVVIMLMRLLRLSLPVMLGAQFALLATGAALAMRFGPFPDGDALLALAVGAALVAAMAIQNATHRTHLAAVPATTVMTLTTTQVMVDLADIIRGADAKTKAAARRRFSTMVPGIVCFALGCFAAAWAYASFREACFLAPPVVALAVLIIERIGSREPAVGSV</sequence>
<feature type="transmembrane region" description="Helical" evidence="1">
    <location>
        <begin position="39"/>
        <end position="66"/>
    </location>
</feature>
<keyword evidence="3" id="KW-1185">Reference proteome</keyword>
<dbReference type="Proteomes" id="UP001143372">
    <property type="component" value="Unassembled WGS sequence"/>
</dbReference>
<dbReference type="AlphaFoldDB" id="A0A9W6J4Y9"/>
<evidence type="ECO:0000313" key="3">
    <source>
        <dbReference type="Proteomes" id="UP001143372"/>
    </source>
</evidence>
<keyword evidence="1" id="KW-1133">Transmembrane helix</keyword>